<protein>
    <submittedName>
        <fullName evidence="1">Uncharacterized protein</fullName>
    </submittedName>
</protein>
<reference evidence="1 2" key="1">
    <citation type="submission" date="2018-08" db="EMBL/GenBank/DDBJ databases">
        <title>Draft genome of the lignicolous fungus Coniochaeta pulveracea.</title>
        <authorList>
            <person name="Borstlap C.J."/>
            <person name="De Witt R.N."/>
            <person name="Botha A."/>
            <person name="Volschenk H."/>
        </authorList>
    </citation>
    <scope>NUCLEOTIDE SEQUENCE [LARGE SCALE GENOMIC DNA]</scope>
    <source>
        <strain evidence="1 2">CAB683</strain>
    </source>
</reference>
<comment type="caution">
    <text evidence="1">The sequence shown here is derived from an EMBL/GenBank/DDBJ whole genome shotgun (WGS) entry which is preliminary data.</text>
</comment>
<proteinExistence type="predicted"/>
<sequence>MESLFQLPSCSRLVSQSSSHILLTDNADIEYWFFAALAAISFPTLFTPTAMSHASPLVQEDTLPLRIPVYESYRLKKIPYTLDVSPLSDTCTPYRWEQKSQPLSRHQNATWSPTITVTNCNDRPVRINEWSFVLETNCSSERAFSYYKLKPIGRLSQLQDVNGTIIDVLPGVEITTCYDEKKTPVRPLDCQGKWYNKPTWRFAYNVTLPHDAVKEPEACGRSFLEILREKTKWQVTSWICESVGASARILVQTEPLTHHRWIHAAVNEYGGGEYHLDRDGPIHCPYFNQAELPPTQGHCSDKRCPEMKFKDFRTGEVF</sequence>
<evidence type="ECO:0000313" key="2">
    <source>
        <dbReference type="Proteomes" id="UP000275385"/>
    </source>
</evidence>
<evidence type="ECO:0000313" key="1">
    <source>
        <dbReference type="EMBL" id="RKU46275.1"/>
    </source>
</evidence>
<gene>
    <name evidence="1" type="ORF">DL546_006983</name>
</gene>
<keyword evidence="2" id="KW-1185">Reference proteome</keyword>
<dbReference type="Proteomes" id="UP000275385">
    <property type="component" value="Unassembled WGS sequence"/>
</dbReference>
<name>A0A420YED2_9PEZI</name>
<dbReference type="AlphaFoldDB" id="A0A420YED2"/>
<organism evidence="1 2">
    <name type="scientific">Coniochaeta pulveracea</name>
    <dbReference type="NCBI Taxonomy" id="177199"/>
    <lineage>
        <taxon>Eukaryota</taxon>
        <taxon>Fungi</taxon>
        <taxon>Dikarya</taxon>
        <taxon>Ascomycota</taxon>
        <taxon>Pezizomycotina</taxon>
        <taxon>Sordariomycetes</taxon>
        <taxon>Sordariomycetidae</taxon>
        <taxon>Coniochaetales</taxon>
        <taxon>Coniochaetaceae</taxon>
        <taxon>Coniochaeta</taxon>
    </lineage>
</organism>
<dbReference type="EMBL" id="QVQW01000015">
    <property type="protein sequence ID" value="RKU46275.1"/>
    <property type="molecule type" value="Genomic_DNA"/>
</dbReference>
<accession>A0A420YED2</accession>